<dbReference type="InterPro" id="IPR011162">
    <property type="entry name" value="MHC_I/II-like_Ag-recog"/>
</dbReference>
<keyword evidence="4" id="KW-0732">Signal</keyword>
<dbReference type="RefSeq" id="XP_028275775.1">
    <property type="nucleotide sequence ID" value="XM_028419974.1"/>
</dbReference>
<evidence type="ECO:0000313" key="6">
    <source>
        <dbReference type="Proteomes" id="UP000515145"/>
    </source>
</evidence>
<dbReference type="PANTHER" id="PTHR16675">
    <property type="entry name" value="MHC CLASS I-RELATED"/>
    <property type="match status" value="1"/>
</dbReference>
<dbReference type="FunFam" id="2.60.40.10:FF:000943">
    <property type="entry name" value="Classical MHC class I molecule, alpha-chain"/>
    <property type="match status" value="2"/>
</dbReference>
<feature type="chain" id="PRO_5027649882" evidence="4">
    <location>
        <begin position="17"/>
        <end position="703"/>
    </location>
</feature>
<dbReference type="InterPro" id="IPR007110">
    <property type="entry name" value="Ig-like_dom"/>
</dbReference>
<dbReference type="InterPro" id="IPR001039">
    <property type="entry name" value="MHC_I_a_a1/a2"/>
</dbReference>
<dbReference type="InterPro" id="IPR050208">
    <property type="entry name" value="MHC_class-I_related"/>
</dbReference>
<dbReference type="Gene3D" id="3.30.500.10">
    <property type="entry name" value="MHC class I-like antigen recognition-like"/>
    <property type="match status" value="2"/>
</dbReference>
<protein>
    <submittedName>
        <fullName evidence="7">Uncharacterized protein LOC114445029</fullName>
    </submittedName>
</protein>
<dbReference type="InterPro" id="IPR013783">
    <property type="entry name" value="Ig-like_fold"/>
</dbReference>
<dbReference type="SMART" id="SM00407">
    <property type="entry name" value="IGc1"/>
    <property type="match status" value="2"/>
</dbReference>
<dbReference type="Proteomes" id="UP000515145">
    <property type="component" value="Chromosome 2"/>
</dbReference>
<evidence type="ECO:0000256" key="1">
    <source>
        <dbReference type="ARBA" id="ARBA00023180"/>
    </source>
</evidence>
<keyword evidence="1" id="KW-0325">Glycoprotein</keyword>
<dbReference type="AlphaFoldDB" id="A0A6P7JG91"/>
<keyword evidence="6" id="KW-1185">Reference proteome</keyword>
<dbReference type="Pfam" id="PF07654">
    <property type="entry name" value="C1-set"/>
    <property type="match status" value="2"/>
</dbReference>
<feature type="domain" description="Ig-like" evidence="5">
    <location>
        <begin position="201"/>
        <end position="275"/>
    </location>
</feature>
<dbReference type="InParanoid" id="A0A6P7JG91"/>
<dbReference type="Gene3D" id="2.60.40.10">
    <property type="entry name" value="Immunoglobulins"/>
    <property type="match status" value="2"/>
</dbReference>
<dbReference type="PROSITE" id="PS50835">
    <property type="entry name" value="IG_LIKE"/>
    <property type="match status" value="2"/>
</dbReference>
<reference evidence="7" key="1">
    <citation type="submission" date="2025-08" db="UniProtKB">
        <authorList>
            <consortium name="RefSeq"/>
        </authorList>
    </citation>
    <scope>IDENTIFICATION</scope>
</reference>
<proteinExistence type="inferred from homology"/>
<feature type="transmembrane region" description="Helical" evidence="3">
    <location>
        <begin position="304"/>
        <end position="329"/>
    </location>
</feature>
<keyword evidence="3" id="KW-1133">Transmembrane helix</keyword>
<comment type="similarity">
    <text evidence="2">Belongs to the MHC class I family.</text>
</comment>
<dbReference type="InterPro" id="IPR003597">
    <property type="entry name" value="Ig_C1-set"/>
</dbReference>
<feature type="domain" description="Ig-like" evidence="5">
    <location>
        <begin position="550"/>
        <end position="635"/>
    </location>
</feature>
<keyword evidence="3" id="KW-0472">Membrane</keyword>
<dbReference type="InterPro" id="IPR011161">
    <property type="entry name" value="MHC_I-like_Ag-recog"/>
</dbReference>
<dbReference type="InterPro" id="IPR036179">
    <property type="entry name" value="Ig-like_dom_sf"/>
</dbReference>
<name>A0A6P7JG91_9TELE</name>
<dbReference type="GeneID" id="114445029"/>
<dbReference type="GO" id="GO:0005615">
    <property type="term" value="C:extracellular space"/>
    <property type="evidence" value="ECO:0007669"/>
    <property type="project" value="TreeGrafter"/>
</dbReference>
<evidence type="ECO:0000256" key="3">
    <source>
        <dbReference type="SAM" id="Phobius"/>
    </source>
</evidence>
<keyword evidence="3" id="KW-0812">Transmembrane</keyword>
<dbReference type="PRINTS" id="PR01638">
    <property type="entry name" value="MHCCLASSI"/>
</dbReference>
<dbReference type="Pfam" id="PF00129">
    <property type="entry name" value="MHC_I"/>
    <property type="match status" value="2"/>
</dbReference>
<dbReference type="SUPFAM" id="SSF48726">
    <property type="entry name" value="Immunoglobulin"/>
    <property type="match status" value="2"/>
</dbReference>
<feature type="signal peptide" evidence="4">
    <location>
        <begin position="1"/>
        <end position="16"/>
    </location>
</feature>
<organism evidence="6 7">
    <name type="scientific">Parambassis ranga</name>
    <name type="common">Indian glassy fish</name>
    <dbReference type="NCBI Taxonomy" id="210632"/>
    <lineage>
        <taxon>Eukaryota</taxon>
        <taxon>Metazoa</taxon>
        <taxon>Chordata</taxon>
        <taxon>Craniata</taxon>
        <taxon>Vertebrata</taxon>
        <taxon>Euteleostomi</taxon>
        <taxon>Actinopterygii</taxon>
        <taxon>Neopterygii</taxon>
        <taxon>Teleostei</taxon>
        <taxon>Neoteleostei</taxon>
        <taxon>Acanthomorphata</taxon>
        <taxon>Ovalentaria</taxon>
        <taxon>Ambassidae</taxon>
        <taxon>Parambassis</taxon>
    </lineage>
</organism>
<evidence type="ECO:0000256" key="2">
    <source>
        <dbReference type="RuleBase" id="RU004439"/>
    </source>
</evidence>
<dbReference type="SUPFAM" id="SSF54452">
    <property type="entry name" value="MHC antigen-recognition domain"/>
    <property type="match status" value="2"/>
</dbReference>
<gene>
    <name evidence="7" type="primary">LOC114445029</name>
</gene>
<evidence type="ECO:0000259" key="5">
    <source>
        <dbReference type="PROSITE" id="PS50835"/>
    </source>
</evidence>
<dbReference type="FunFam" id="3.30.500.10:FF:000001">
    <property type="entry name" value="H-2 class I histocompatibility antigen, alpha chain"/>
    <property type="match status" value="1"/>
</dbReference>
<evidence type="ECO:0000256" key="4">
    <source>
        <dbReference type="SAM" id="SignalP"/>
    </source>
</evidence>
<sequence length="703" mass="80119">MKTFLLSLLLCHASSAGTFSLKYILTSTSGISDVPEFFAAALVNDAVVGYCGSDRRRIDSTPTWMVKLLENDPDHWDWLMGKCLTNQQDFSVIIGRLKQRFNQTDGAHVFQRMNGCEWHEETGNTDGFNQYGYDGEDFILFDLKTLTWIAPVRQAVFTKHEWDMDEIKNNFWKNAINYECVGILKKYVSYGRSYLQRTDPPSVSLLQKTPSSAVSCHATGFYPDRALMFWSKDGEEIHEGVEHGEILPNHDGTFQMSVDLNVSSVPEEDWRRYHCLFHLDGVEDIITELDEAVIRTNSIPPSEFPAGVVIGVVVGLLLLLLCMAALLLWKKNKNGFRAASTSEFSTSGRSHLSVTTFCVCVSFCLSVKHSLTYFITSSSGLQNFPRFVAVSNVDGVPVGYCDSINQTAEPRQDWVQKLVEKEPEHLEWHIQNCLGAIHVSQTDLDQLRQHFHHTEGVHVFQELSSCEWDNETDEVTGYWRSSYDGEDVVSVDSKTLTWQFTDKAAFFKQFWDVNKLRLNSFRIFIPSICPQWLKQYLKYGRKYLLRKDPPSVSLLQKTPSSAVSCHATGFYPDRALMFWSKDGEEIHEGVEHGEILPNHDGTFQMSVDLNVSSAEDWRRYHCEFQFEGAEDRIITELDRRRIKTNWKEKPDHVTIPVVSAVVVLVLVLVIVMATAGGYHIHQKRREAEVSMELSETSSSSNMN</sequence>
<dbReference type="PANTHER" id="PTHR16675:SF237">
    <property type="entry name" value="MHC CLASS I ANTIGEN TRANSCRIPT VARIANT 1-RELATED"/>
    <property type="match status" value="1"/>
</dbReference>
<accession>A0A6P7JG91</accession>
<dbReference type="InterPro" id="IPR037055">
    <property type="entry name" value="MHC_I-like_Ag-recog_sf"/>
</dbReference>
<evidence type="ECO:0000313" key="7">
    <source>
        <dbReference type="RefSeq" id="XP_028275775.1"/>
    </source>
</evidence>
<feature type="transmembrane region" description="Helical" evidence="3">
    <location>
        <begin position="653"/>
        <end position="675"/>
    </location>
</feature>
<dbReference type="GO" id="GO:0006955">
    <property type="term" value="P:immune response"/>
    <property type="evidence" value="ECO:0007669"/>
    <property type="project" value="TreeGrafter"/>
</dbReference>
<dbReference type="GO" id="GO:0009897">
    <property type="term" value="C:external side of plasma membrane"/>
    <property type="evidence" value="ECO:0007669"/>
    <property type="project" value="TreeGrafter"/>
</dbReference>
<dbReference type="OrthoDB" id="8936120at2759"/>